<evidence type="ECO:0000313" key="2">
    <source>
        <dbReference type="EMBL" id="KAL1534764.1"/>
    </source>
</evidence>
<dbReference type="InterPro" id="IPR024752">
    <property type="entry name" value="Myb/SANT-like_dom"/>
</dbReference>
<protein>
    <recommendedName>
        <fullName evidence="1">Myb/SANT-like domain-containing protein</fullName>
    </recommendedName>
</protein>
<reference evidence="2 3" key="1">
    <citation type="submission" date="2024-06" db="EMBL/GenBank/DDBJ databases">
        <title>A chromosome level genome sequence of Diviner's sage (Salvia divinorum).</title>
        <authorList>
            <person name="Ford S.A."/>
            <person name="Ro D.-K."/>
            <person name="Ness R.W."/>
            <person name="Phillips M.A."/>
        </authorList>
    </citation>
    <scope>NUCLEOTIDE SEQUENCE [LARGE SCALE GENOMIC DNA]</scope>
    <source>
        <strain evidence="2">SAF-2024a</strain>
        <tissue evidence="2">Leaf</tissue>
    </source>
</reference>
<evidence type="ECO:0000313" key="3">
    <source>
        <dbReference type="Proteomes" id="UP001567538"/>
    </source>
</evidence>
<accession>A0ABD1FSD1</accession>
<organism evidence="2 3">
    <name type="scientific">Salvia divinorum</name>
    <name type="common">Maria pastora</name>
    <name type="synonym">Diviner's sage</name>
    <dbReference type="NCBI Taxonomy" id="28513"/>
    <lineage>
        <taxon>Eukaryota</taxon>
        <taxon>Viridiplantae</taxon>
        <taxon>Streptophyta</taxon>
        <taxon>Embryophyta</taxon>
        <taxon>Tracheophyta</taxon>
        <taxon>Spermatophyta</taxon>
        <taxon>Magnoliopsida</taxon>
        <taxon>eudicotyledons</taxon>
        <taxon>Gunneridae</taxon>
        <taxon>Pentapetalae</taxon>
        <taxon>asterids</taxon>
        <taxon>lamiids</taxon>
        <taxon>Lamiales</taxon>
        <taxon>Lamiaceae</taxon>
        <taxon>Nepetoideae</taxon>
        <taxon>Mentheae</taxon>
        <taxon>Salviinae</taxon>
        <taxon>Salvia</taxon>
        <taxon>Salvia subgen. Calosphace</taxon>
    </lineage>
</organism>
<dbReference type="EMBL" id="JBEAFC010000012">
    <property type="protein sequence ID" value="KAL1534764.1"/>
    <property type="molecule type" value="Genomic_DNA"/>
</dbReference>
<keyword evidence="3" id="KW-1185">Reference proteome</keyword>
<dbReference type="Pfam" id="PF12776">
    <property type="entry name" value="Myb_DNA-bind_3"/>
    <property type="match status" value="1"/>
</dbReference>
<gene>
    <name evidence="2" type="ORF">AAHA92_30903</name>
</gene>
<proteinExistence type="predicted"/>
<comment type="caution">
    <text evidence="2">The sequence shown here is derived from an EMBL/GenBank/DDBJ whole genome shotgun (WGS) entry which is preliminary data.</text>
</comment>
<dbReference type="Proteomes" id="UP001567538">
    <property type="component" value="Unassembled WGS sequence"/>
</dbReference>
<name>A0ABD1FSD1_SALDI</name>
<dbReference type="AlphaFoldDB" id="A0ABD1FSD1"/>
<feature type="domain" description="Myb/SANT-like" evidence="1">
    <location>
        <begin position="49"/>
        <end position="87"/>
    </location>
</feature>
<evidence type="ECO:0000259" key="1">
    <source>
        <dbReference type="Pfam" id="PF12776"/>
    </source>
</evidence>
<sequence length="159" mass="18903">MDIPPHELFFFKEKWSTELDDLLLATFVRVRQSYVRKALAYRNKPYSRHDRVQLLETRYQTFRAVVATPGVWWEPKMKVVVADDRVWLQIFKYHMCAVAYYPQDEAEFHRMAILFGPIDVKVESSEETKKVVEKEIVINIFDYDSPFSEEFNSPANLIC</sequence>